<evidence type="ECO:0000313" key="1">
    <source>
        <dbReference type="EMBL" id="MDH0657537.1"/>
    </source>
</evidence>
<organism evidence="1 2">
    <name type="scientific">Acinetobacter johnsonii</name>
    <dbReference type="NCBI Taxonomy" id="40214"/>
    <lineage>
        <taxon>Bacteria</taxon>
        <taxon>Pseudomonadati</taxon>
        <taxon>Pseudomonadota</taxon>
        <taxon>Gammaproteobacteria</taxon>
        <taxon>Moraxellales</taxon>
        <taxon>Moraxellaceae</taxon>
        <taxon>Acinetobacter</taxon>
    </lineage>
</organism>
<evidence type="ECO:0000313" key="2">
    <source>
        <dbReference type="Proteomes" id="UP001161099"/>
    </source>
</evidence>
<reference evidence="1" key="1">
    <citation type="submission" date="2022-09" db="EMBL/GenBank/DDBJ databases">
        <title>Intensive care unit water sources are persistently colonized with multi-drug resistant bacteria and are the site of extensive horizontal gene transfer of antibiotic resistance genes.</title>
        <authorList>
            <person name="Diorio-Toth L."/>
        </authorList>
    </citation>
    <scope>NUCLEOTIDE SEQUENCE</scope>
    <source>
        <strain evidence="1">GD03851</strain>
    </source>
</reference>
<accession>A0AA42LF15</accession>
<dbReference type="Proteomes" id="UP001161099">
    <property type="component" value="Unassembled WGS sequence"/>
</dbReference>
<comment type="caution">
    <text evidence="1">The sequence shown here is derived from an EMBL/GenBank/DDBJ whole genome shotgun (WGS) entry which is preliminary data.</text>
</comment>
<name>A0AA42LF15_ACIJO</name>
<gene>
    <name evidence="1" type="ORF">N5D11_15705</name>
</gene>
<proteinExistence type="predicted"/>
<dbReference type="RefSeq" id="WP_279698961.1">
    <property type="nucleotide sequence ID" value="NZ_JAOCDR010000064.1"/>
</dbReference>
<sequence length="461" mass="55245">LDPWGFIFNKALKNLTLPKIRKELIADELLYLMKLSKHYISLFELQNYEHAQIQYMYADLNKTIKLIEKQVLCDQLLKIEQYDTKSIFLFIEFIKNQYDDEKLNIIYNIAKMVYQNKFNKKFNASKIFQNLKNELPLELYDYIYKLMINTKPNKDFININFIEKIDYFKKPFILLNNGNIVFLNHSFFFVGFYHVILEELFRKNIKSIEQGKLIEEFAEHQLEKNNINFIKGEKKYKVNKQQQSLLKIKSQELESDMIIYNKENICFFELKLRTLINKSKGGNCFHILNDLSESLLKSQTQLNKHKRYISKFNEINFRSNEKIKLDNRNIYKISVSSLDYQGLHNPLIFQILLRNIPGHIIDKTKDNNLNNLVDNINQKFKDFSDEISSEETKNEIISPTGLSNTFFLNVFQLLFLIDKSKEKRTDLIDELILTRNIRLDQFDFYYGYSYINMLKQHQKRL</sequence>
<feature type="non-terminal residue" evidence="1">
    <location>
        <position position="1"/>
    </location>
</feature>
<dbReference type="EMBL" id="JAOCDR010000064">
    <property type="protein sequence ID" value="MDH0657537.1"/>
    <property type="molecule type" value="Genomic_DNA"/>
</dbReference>
<dbReference type="AlphaFoldDB" id="A0AA42LF15"/>
<protein>
    <submittedName>
        <fullName evidence="1">Uncharacterized protein</fullName>
    </submittedName>
</protein>